<keyword evidence="1" id="KW-0271">Exosome</keyword>
<dbReference type="InterPro" id="IPR026699">
    <property type="entry name" value="Exosome_RNA_bind1/RRP40/RRP4"/>
</dbReference>
<dbReference type="GO" id="GO:0071034">
    <property type="term" value="P:CUT catabolic process"/>
    <property type="evidence" value="ECO:0007669"/>
    <property type="project" value="TreeGrafter"/>
</dbReference>
<dbReference type="Gene3D" id="3.30.1370.10">
    <property type="entry name" value="K Homology domain, type 1"/>
    <property type="match status" value="1"/>
</dbReference>
<accession>A0A075G4S3</accession>
<dbReference type="InterPro" id="IPR036612">
    <property type="entry name" value="KH_dom_type_1_sf"/>
</dbReference>
<dbReference type="GO" id="GO:0034475">
    <property type="term" value="P:U4 snRNA 3'-end processing"/>
    <property type="evidence" value="ECO:0007669"/>
    <property type="project" value="TreeGrafter"/>
</dbReference>
<keyword evidence="2" id="KW-0694">RNA-binding</keyword>
<dbReference type="GO" id="GO:0000178">
    <property type="term" value="C:exosome (RNase complex)"/>
    <property type="evidence" value="ECO:0007669"/>
    <property type="project" value="UniProtKB-KW"/>
</dbReference>
<reference evidence="3" key="1">
    <citation type="journal article" date="2014" name="Genome Biol. Evol.">
        <title>Pangenome evidence for extensive interdomain horizontal transfer affecting lineage core and shell genes in uncultured planktonic thaumarchaeota and euryarchaeota.</title>
        <authorList>
            <person name="Deschamps P."/>
            <person name="Zivanovic Y."/>
            <person name="Moreira D."/>
            <person name="Rodriguez-Valera F."/>
            <person name="Lopez-Garcia P."/>
        </authorList>
    </citation>
    <scope>NUCLEOTIDE SEQUENCE</scope>
</reference>
<sequence>MSQDQFVLPGDIIVTGDYQPEQNVVLDGDRLISTAIGFSEIKDDLVTVTPLTGLYTPKTDDLVVGKIVSHNALSWEVNINSYYPGILTASDVFGKDYSPSRDDLSLKLNTGDIILARIANLGSRDPLITITGENLGKIDSGELVKISPAKIPRLTEKNGSMIQTIEGSTNATITVGQNGLIILKCDNSAGLKKAIASVKMIGMIQYEVNIEDKIQNILDENN</sequence>
<dbReference type="Gene3D" id="2.40.50.100">
    <property type="match status" value="1"/>
</dbReference>
<dbReference type="InterPro" id="IPR012340">
    <property type="entry name" value="NA-bd_OB-fold"/>
</dbReference>
<evidence type="ECO:0000313" key="3">
    <source>
        <dbReference type="EMBL" id="AIE98608.1"/>
    </source>
</evidence>
<dbReference type="EMBL" id="KF900539">
    <property type="protein sequence ID" value="AIE98608.1"/>
    <property type="molecule type" value="Genomic_DNA"/>
</dbReference>
<dbReference type="SUPFAM" id="SSF50249">
    <property type="entry name" value="Nucleic acid-binding proteins"/>
    <property type="match status" value="1"/>
</dbReference>
<dbReference type="GO" id="GO:0003723">
    <property type="term" value="F:RNA binding"/>
    <property type="evidence" value="ECO:0007669"/>
    <property type="project" value="UniProtKB-KW"/>
</dbReference>
<protein>
    <submittedName>
        <fullName evidence="3">Exosome complex component (RRP4, EXOSC2)</fullName>
    </submittedName>
</protein>
<gene>
    <name evidence="3" type="primary">EXOSC2</name>
    <name evidence="3" type="synonym">RRP4</name>
</gene>
<dbReference type="GO" id="GO:0071051">
    <property type="term" value="P:poly(A)-dependent snoRNA 3'-end processing"/>
    <property type="evidence" value="ECO:0007669"/>
    <property type="project" value="TreeGrafter"/>
</dbReference>
<proteinExistence type="predicted"/>
<dbReference type="CDD" id="cd05789">
    <property type="entry name" value="S1_Rrp4"/>
    <property type="match status" value="1"/>
</dbReference>
<evidence type="ECO:0000256" key="1">
    <source>
        <dbReference type="ARBA" id="ARBA00022835"/>
    </source>
</evidence>
<evidence type="ECO:0000256" key="2">
    <source>
        <dbReference type="ARBA" id="ARBA00022884"/>
    </source>
</evidence>
<dbReference type="SUPFAM" id="SSF54791">
    <property type="entry name" value="Eukaryotic type KH-domain (KH-domain type I)"/>
    <property type="match status" value="1"/>
</dbReference>
<organism evidence="3">
    <name type="scientific">uncultured marine thaumarchaeote KM3_06_B06</name>
    <dbReference type="NCBI Taxonomy" id="1455974"/>
    <lineage>
        <taxon>Archaea</taxon>
        <taxon>Nitrososphaerota</taxon>
        <taxon>environmental samples</taxon>
    </lineage>
</organism>
<dbReference type="InterPro" id="IPR048565">
    <property type="entry name" value="S1_RRP4"/>
</dbReference>
<dbReference type="GO" id="GO:0000467">
    <property type="term" value="P:exonucleolytic trimming to generate mature 3'-end of 5.8S rRNA from tricistronic rRNA transcript (SSU-rRNA, 5.8S rRNA, LSU-rRNA)"/>
    <property type="evidence" value="ECO:0007669"/>
    <property type="project" value="TreeGrafter"/>
</dbReference>
<dbReference type="AlphaFoldDB" id="A0A075G4S3"/>
<dbReference type="Gene3D" id="2.40.50.140">
    <property type="entry name" value="Nucleic acid-binding proteins"/>
    <property type="match status" value="1"/>
</dbReference>
<name>A0A075G4S3_9ARCH</name>
<dbReference type="NCBIfam" id="NF003181">
    <property type="entry name" value="PRK04163.1-1"/>
    <property type="match status" value="1"/>
</dbReference>
<dbReference type="PANTHER" id="PTHR21321">
    <property type="entry name" value="PNAS-3 RELATED"/>
    <property type="match status" value="1"/>
</dbReference>
<dbReference type="PANTHER" id="PTHR21321:SF4">
    <property type="entry name" value="EXOSOME COMPLEX COMPONENT RRP4"/>
    <property type="match status" value="1"/>
</dbReference>
<dbReference type="SUPFAM" id="SSF110324">
    <property type="entry name" value="Ribosomal L27 protein-like"/>
    <property type="match status" value="1"/>
</dbReference>